<evidence type="ECO:0000259" key="2">
    <source>
        <dbReference type="Pfam" id="PF18265"/>
    </source>
</evidence>
<dbReference type="VEuPathDB" id="VectorBase:HLOH_050988"/>
<dbReference type="PANTHER" id="PTHR12651:SF1">
    <property type="entry name" value="26S PROTEASOME NON-ATPASE REGULATORY SUBUNIT 9"/>
    <property type="match status" value="1"/>
</dbReference>
<dbReference type="EMBL" id="JABSTR010000004">
    <property type="protein sequence ID" value="KAH9368217.1"/>
    <property type="molecule type" value="Genomic_DNA"/>
</dbReference>
<dbReference type="GO" id="GO:0070682">
    <property type="term" value="P:proteasome regulatory particle assembly"/>
    <property type="evidence" value="ECO:0007669"/>
    <property type="project" value="InterPro"/>
</dbReference>
<keyword evidence="4" id="KW-1185">Reference proteome</keyword>
<organism evidence="3 4">
    <name type="scientific">Haemaphysalis longicornis</name>
    <name type="common">Bush tick</name>
    <dbReference type="NCBI Taxonomy" id="44386"/>
    <lineage>
        <taxon>Eukaryota</taxon>
        <taxon>Metazoa</taxon>
        <taxon>Ecdysozoa</taxon>
        <taxon>Arthropoda</taxon>
        <taxon>Chelicerata</taxon>
        <taxon>Arachnida</taxon>
        <taxon>Acari</taxon>
        <taxon>Parasitiformes</taxon>
        <taxon>Ixodida</taxon>
        <taxon>Ixodoidea</taxon>
        <taxon>Ixodidae</taxon>
        <taxon>Haemaphysalinae</taxon>
        <taxon>Haemaphysalis</taxon>
    </lineage>
</organism>
<dbReference type="Pfam" id="PF18265">
    <property type="entry name" value="Nas2_N"/>
    <property type="match status" value="1"/>
</dbReference>
<dbReference type="InterPro" id="IPR036034">
    <property type="entry name" value="PDZ_sf"/>
</dbReference>
<reference evidence="3 4" key="1">
    <citation type="journal article" date="2020" name="Cell">
        <title>Large-Scale Comparative Analyses of Tick Genomes Elucidate Their Genetic Diversity and Vector Capacities.</title>
        <authorList>
            <consortium name="Tick Genome and Microbiome Consortium (TIGMIC)"/>
            <person name="Jia N."/>
            <person name="Wang J."/>
            <person name="Shi W."/>
            <person name="Du L."/>
            <person name="Sun Y."/>
            <person name="Zhan W."/>
            <person name="Jiang J.F."/>
            <person name="Wang Q."/>
            <person name="Zhang B."/>
            <person name="Ji P."/>
            <person name="Bell-Sakyi L."/>
            <person name="Cui X.M."/>
            <person name="Yuan T.T."/>
            <person name="Jiang B.G."/>
            <person name="Yang W.F."/>
            <person name="Lam T.T."/>
            <person name="Chang Q.C."/>
            <person name="Ding S.J."/>
            <person name="Wang X.J."/>
            <person name="Zhu J.G."/>
            <person name="Ruan X.D."/>
            <person name="Zhao L."/>
            <person name="Wei J.T."/>
            <person name="Ye R.Z."/>
            <person name="Que T.C."/>
            <person name="Du C.H."/>
            <person name="Zhou Y.H."/>
            <person name="Cheng J.X."/>
            <person name="Dai P.F."/>
            <person name="Guo W.B."/>
            <person name="Han X.H."/>
            <person name="Huang E.J."/>
            <person name="Li L.F."/>
            <person name="Wei W."/>
            <person name="Gao Y.C."/>
            <person name="Liu J.Z."/>
            <person name="Shao H.Z."/>
            <person name="Wang X."/>
            <person name="Wang C.C."/>
            <person name="Yang T.C."/>
            <person name="Huo Q.B."/>
            <person name="Li W."/>
            <person name="Chen H.Y."/>
            <person name="Chen S.E."/>
            <person name="Zhou L.G."/>
            <person name="Ni X.B."/>
            <person name="Tian J.H."/>
            <person name="Sheng Y."/>
            <person name="Liu T."/>
            <person name="Pan Y.S."/>
            <person name="Xia L.Y."/>
            <person name="Li J."/>
            <person name="Zhao F."/>
            <person name="Cao W.C."/>
        </authorList>
    </citation>
    <scope>NUCLEOTIDE SEQUENCE [LARGE SCALE GENOMIC DNA]</scope>
    <source>
        <strain evidence="3">HaeL-2018</strain>
    </source>
</reference>
<dbReference type="InterPro" id="IPR035269">
    <property type="entry name" value="PSMD9"/>
</dbReference>
<dbReference type="PANTHER" id="PTHR12651">
    <property type="entry name" value="26S PROTEASOME NON-ATPASE REGULATORY SUBUNIT 9"/>
    <property type="match status" value="1"/>
</dbReference>
<protein>
    <recommendedName>
        <fullName evidence="2">Nas2 N-terminal domain-containing protein</fullName>
    </recommendedName>
</protein>
<comment type="caution">
    <text evidence="3">The sequence shown here is derived from an EMBL/GenBank/DDBJ whole genome shotgun (WGS) entry which is preliminary data.</text>
</comment>
<dbReference type="InterPro" id="IPR040815">
    <property type="entry name" value="Nas2_N"/>
</dbReference>
<dbReference type="Proteomes" id="UP000821853">
    <property type="component" value="Chromosome 2"/>
</dbReference>
<evidence type="ECO:0000313" key="4">
    <source>
        <dbReference type="Proteomes" id="UP000821853"/>
    </source>
</evidence>
<dbReference type="GO" id="GO:0005634">
    <property type="term" value="C:nucleus"/>
    <property type="evidence" value="ECO:0007669"/>
    <property type="project" value="TreeGrafter"/>
</dbReference>
<evidence type="ECO:0000313" key="3">
    <source>
        <dbReference type="EMBL" id="KAH9368217.1"/>
    </source>
</evidence>
<proteinExistence type="predicted"/>
<feature type="domain" description="Nas2 N-terminal" evidence="2">
    <location>
        <begin position="1"/>
        <end position="79"/>
    </location>
</feature>
<gene>
    <name evidence="3" type="ORF">HPB48_009566</name>
</gene>
<sequence>MQELQQSKERLAQLDKRKNEILDANGVGMDEPLVDNDGFPRSDIDVYKVRHARHQIICLLNDHKALMKDVERALHDHHAQISRNGAGETREEQELIAENGSPAQTAGLMSGDKIVKFGSVSAGNFRDVMDVAAVPVNLYVKRGSSTVPVVLTPKPWHGRGLLGCAIVPEQ</sequence>
<dbReference type="Gene3D" id="6.10.140.1710">
    <property type="match status" value="1"/>
</dbReference>
<dbReference type="AlphaFoldDB" id="A0A9J6G0J0"/>
<accession>A0A9J6G0J0</accession>
<dbReference type="OMA" id="ARHNIIX"/>
<keyword evidence="1" id="KW-0143">Chaperone</keyword>
<evidence type="ECO:0000256" key="1">
    <source>
        <dbReference type="ARBA" id="ARBA00023186"/>
    </source>
</evidence>
<dbReference type="Gene3D" id="2.30.42.10">
    <property type="match status" value="1"/>
</dbReference>
<dbReference type="OrthoDB" id="72325at2759"/>
<dbReference type="SUPFAM" id="SSF50156">
    <property type="entry name" value="PDZ domain-like"/>
    <property type="match status" value="1"/>
</dbReference>
<dbReference type="GO" id="GO:0005737">
    <property type="term" value="C:cytoplasm"/>
    <property type="evidence" value="ECO:0007669"/>
    <property type="project" value="TreeGrafter"/>
</dbReference>
<name>A0A9J6G0J0_HAELO</name>